<dbReference type="EMBL" id="FMYM01000001">
    <property type="protein sequence ID" value="SDB83878.1"/>
    <property type="molecule type" value="Genomic_DNA"/>
</dbReference>
<gene>
    <name evidence="1" type="ORF">SAMN05421737_101331</name>
</gene>
<evidence type="ECO:0000313" key="1">
    <source>
        <dbReference type="EMBL" id="SDB83878.1"/>
    </source>
</evidence>
<dbReference type="STRING" id="1464122.SAMN05421737_101331"/>
<dbReference type="InterPro" id="IPR036289">
    <property type="entry name" value="YfhH"/>
</dbReference>
<name>A0A1G6GPK1_9BACI</name>
<organism evidence="1 2">
    <name type="scientific">Shouchella lonarensis</name>
    <dbReference type="NCBI Taxonomy" id="1464122"/>
    <lineage>
        <taxon>Bacteria</taxon>
        <taxon>Bacillati</taxon>
        <taxon>Bacillota</taxon>
        <taxon>Bacilli</taxon>
        <taxon>Bacillales</taxon>
        <taxon>Bacillaceae</taxon>
        <taxon>Shouchella</taxon>
    </lineage>
</organism>
<protein>
    <submittedName>
        <fullName evidence="1">Uncharacterized protein</fullName>
    </submittedName>
</protein>
<dbReference type="Gene3D" id="1.10.287.880">
    <property type="entry name" value="Hypothetical protein YfhH domain"/>
    <property type="match status" value="1"/>
</dbReference>
<dbReference type="Gene3D" id="2.30.30.340">
    <property type="entry name" value="Hypothetical protein YfhH like domains"/>
    <property type="match status" value="1"/>
</dbReference>
<sequence>MDKRFSEMDEHELKLEIAMLNEKARKAEQLGHANEYAVYERRKAIAETYLLDPAAFEPGCAYAMTDGTSFFEISYMNGRFAWGYRSGERELVGVPISLLAHKITEEN</sequence>
<keyword evidence="2" id="KW-1185">Reference proteome</keyword>
<dbReference type="OrthoDB" id="2353288at2"/>
<dbReference type="RefSeq" id="WP_090774543.1">
    <property type="nucleotide sequence ID" value="NZ_FMYM01000001.1"/>
</dbReference>
<dbReference type="AlphaFoldDB" id="A0A1G6GPK1"/>
<accession>A0A1G6GPK1</accession>
<dbReference type="Proteomes" id="UP000242662">
    <property type="component" value="Unassembled WGS sequence"/>
</dbReference>
<dbReference type="InterPro" id="IPR014938">
    <property type="entry name" value="YfhH-like"/>
</dbReference>
<dbReference type="Pfam" id="PF08838">
    <property type="entry name" value="DUF1811"/>
    <property type="match status" value="1"/>
</dbReference>
<proteinExistence type="predicted"/>
<dbReference type="SUPFAM" id="SSF101697">
    <property type="entry name" value="Hypothetical protein YfhH"/>
    <property type="match status" value="1"/>
</dbReference>
<evidence type="ECO:0000313" key="2">
    <source>
        <dbReference type="Proteomes" id="UP000242662"/>
    </source>
</evidence>
<reference evidence="2" key="1">
    <citation type="submission" date="2016-09" db="EMBL/GenBank/DDBJ databases">
        <authorList>
            <person name="Varghese N."/>
            <person name="Submissions S."/>
        </authorList>
    </citation>
    <scope>NUCLEOTIDE SEQUENCE [LARGE SCALE GENOMIC DNA]</scope>
    <source>
        <strain evidence="2">25nlg</strain>
    </source>
</reference>